<evidence type="ECO:0008006" key="5">
    <source>
        <dbReference type="Google" id="ProtNLM"/>
    </source>
</evidence>
<evidence type="ECO:0000259" key="2">
    <source>
        <dbReference type="Pfam" id="PF14392"/>
    </source>
</evidence>
<dbReference type="InterPro" id="IPR040256">
    <property type="entry name" value="At4g02000-like"/>
</dbReference>
<dbReference type="OrthoDB" id="1729074at2759"/>
<dbReference type="PANTHER" id="PTHR31286:SF153">
    <property type="entry name" value="DUF4283 DOMAIN PROTEIN"/>
    <property type="match status" value="1"/>
</dbReference>
<name>A0A7J9D1W6_GOSGO</name>
<feature type="domain" description="DUF4283" evidence="1">
    <location>
        <begin position="9"/>
        <end position="82"/>
    </location>
</feature>
<accession>A0A7J9D1W6</accession>
<reference evidence="3 4" key="1">
    <citation type="journal article" date="2019" name="Genome Biol. Evol.">
        <title>Insights into the evolution of the New World diploid cottons (Gossypium, subgenus Houzingenia) based on genome sequencing.</title>
        <authorList>
            <person name="Grover C.E."/>
            <person name="Arick M.A. 2nd"/>
            <person name="Thrash A."/>
            <person name="Conover J.L."/>
            <person name="Sanders W.S."/>
            <person name="Peterson D.G."/>
            <person name="Frelichowski J.E."/>
            <person name="Scheffler J.A."/>
            <person name="Scheffler B.E."/>
            <person name="Wendel J.F."/>
        </authorList>
    </citation>
    <scope>NUCLEOTIDE SEQUENCE [LARGE SCALE GENOMIC DNA]</scope>
    <source>
        <strain evidence="3">5</strain>
        <tissue evidence="3">Leaf</tissue>
    </source>
</reference>
<evidence type="ECO:0000313" key="3">
    <source>
        <dbReference type="EMBL" id="MBA0754707.1"/>
    </source>
</evidence>
<gene>
    <name evidence="3" type="ORF">Gogos_021738</name>
</gene>
<dbReference type="InterPro" id="IPR025836">
    <property type="entry name" value="Zn_knuckle_CX2CX4HX4C"/>
</dbReference>
<organism evidence="3 4">
    <name type="scientific">Gossypium gossypioides</name>
    <name type="common">Mexican cotton</name>
    <name type="synonym">Selera gossypioides</name>
    <dbReference type="NCBI Taxonomy" id="34282"/>
    <lineage>
        <taxon>Eukaryota</taxon>
        <taxon>Viridiplantae</taxon>
        <taxon>Streptophyta</taxon>
        <taxon>Embryophyta</taxon>
        <taxon>Tracheophyta</taxon>
        <taxon>Spermatophyta</taxon>
        <taxon>Magnoliopsida</taxon>
        <taxon>eudicotyledons</taxon>
        <taxon>Gunneridae</taxon>
        <taxon>Pentapetalae</taxon>
        <taxon>rosids</taxon>
        <taxon>malvids</taxon>
        <taxon>Malvales</taxon>
        <taxon>Malvaceae</taxon>
        <taxon>Malvoideae</taxon>
        <taxon>Gossypium</taxon>
    </lineage>
</organism>
<dbReference type="Proteomes" id="UP000593579">
    <property type="component" value="Unassembled WGS sequence"/>
</dbReference>
<feature type="non-terminal residue" evidence="3">
    <location>
        <position position="1"/>
    </location>
</feature>
<evidence type="ECO:0000313" key="4">
    <source>
        <dbReference type="Proteomes" id="UP000593579"/>
    </source>
</evidence>
<dbReference type="EMBL" id="JABEZY010263416">
    <property type="protein sequence ID" value="MBA0754707.1"/>
    <property type="molecule type" value="Genomic_DNA"/>
</dbReference>
<sequence>GWKVVGRVNQLCLVGRCLIDSVVHFPSLRNTLADLWHPIGGICITEIGEKRYLFQFFHEIDIERVITGTPWFFNTHLLILQKVPVEGNPAVMELNHTEFWIQVHDLPLGLMSVSMAKQFGDFCGKYIEYDASIPTLGIQHYMRIRICLNVAVPLKRKKKVLIGKSMVVYARFKDEKLSLFCFICGKLGHGESYCTVRLAVEPSKIVFSWDLSLRAVDRRRNMAVSRWLRAIDGSPFSEENSAGVMYGNTRGFGRNLNPNLIPLGPDPIQGGGRIVKKRDGCIDNLTANGIVQGEMELDLEEENEPLELSERKKRQRIVERSRVLLADGSHGNEGDLHRLI</sequence>
<dbReference type="InterPro" id="IPR025558">
    <property type="entry name" value="DUF4283"/>
</dbReference>
<dbReference type="AlphaFoldDB" id="A0A7J9D1W6"/>
<dbReference type="Pfam" id="PF14111">
    <property type="entry name" value="DUF4283"/>
    <property type="match status" value="1"/>
</dbReference>
<evidence type="ECO:0000259" key="1">
    <source>
        <dbReference type="Pfam" id="PF14111"/>
    </source>
</evidence>
<proteinExistence type="predicted"/>
<dbReference type="Pfam" id="PF14392">
    <property type="entry name" value="zf-CCHC_4"/>
    <property type="match status" value="1"/>
</dbReference>
<keyword evidence="4" id="KW-1185">Reference proteome</keyword>
<comment type="caution">
    <text evidence="3">The sequence shown here is derived from an EMBL/GenBank/DDBJ whole genome shotgun (WGS) entry which is preliminary data.</text>
</comment>
<feature type="domain" description="Zinc knuckle CX2CX4HX4C" evidence="2">
    <location>
        <begin position="151"/>
        <end position="195"/>
    </location>
</feature>
<dbReference type="PANTHER" id="PTHR31286">
    <property type="entry name" value="GLYCINE-RICH CELL WALL STRUCTURAL PROTEIN 1.8-LIKE"/>
    <property type="match status" value="1"/>
</dbReference>
<protein>
    <recommendedName>
        <fullName evidence="5">CCHC-type domain-containing protein</fullName>
    </recommendedName>
</protein>